<dbReference type="InterPro" id="IPR007899">
    <property type="entry name" value="CHAD_dom"/>
</dbReference>
<dbReference type="PANTHER" id="PTHR39569:SF1">
    <property type="entry name" value="INORGANIC TRIPHOSPHATASE"/>
    <property type="match status" value="1"/>
</dbReference>
<dbReference type="FunFam" id="2.40.320.10:FF:000002">
    <property type="entry name" value="Adenylate cyclase"/>
    <property type="match status" value="1"/>
</dbReference>
<dbReference type="Pfam" id="PF01928">
    <property type="entry name" value="CYTH"/>
    <property type="match status" value="1"/>
</dbReference>
<evidence type="ECO:0000313" key="3">
    <source>
        <dbReference type="EMBL" id="STJ15836.1"/>
    </source>
</evidence>
<dbReference type="InterPro" id="IPR023577">
    <property type="entry name" value="CYTH_domain"/>
</dbReference>
<evidence type="ECO:0000259" key="1">
    <source>
        <dbReference type="PROSITE" id="PS51707"/>
    </source>
</evidence>
<proteinExistence type="predicted"/>
<organism evidence="3 4">
    <name type="scientific">Escherichia coli</name>
    <dbReference type="NCBI Taxonomy" id="562"/>
    <lineage>
        <taxon>Bacteria</taxon>
        <taxon>Pseudomonadati</taxon>
        <taxon>Pseudomonadota</taxon>
        <taxon>Gammaproteobacteria</taxon>
        <taxon>Enterobacterales</taxon>
        <taxon>Enterobacteriaceae</taxon>
        <taxon>Escherichia</taxon>
    </lineage>
</organism>
<dbReference type="GO" id="GO:0050355">
    <property type="term" value="F:inorganic triphosphate phosphatase activity"/>
    <property type="evidence" value="ECO:0007669"/>
    <property type="project" value="InterPro"/>
</dbReference>
<accession>A0A376VVP4</accession>
<dbReference type="PROSITE" id="PS51707">
    <property type="entry name" value="CYTH"/>
    <property type="match status" value="1"/>
</dbReference>
<gene>
    <name evidence="3" type="ORF">NCTC9081_01208</name>
</gene>
<dbReference type="InterPro" id="IPR033469">
    <property type="entry name" value="CYTH-like_dom_sf"/>
</dbReference>
<dbReference type="Gene3D" id="2.40.320.10">
    <property type="entry name" value="Hypothetical Protein Pfu-838710-001"/>
    <property type="match status" value="1"/>
</dbReference>
<sequence length="366" mass="40665">MAQEIELKFIVNHSAVEALRDHLNTLGGEHHDPVQLLNIYYETPDNWLRGHDMGLRIRGENGRYEMTMKVAGRVTGGLHQRPEYNVALSEPTLDLAQLPTEVWPHGELPADLASRVQPLFSTDFYREKWLVEVDGSRIEIAFDQGEVKAGEFAEPICELELELLSGDMRAVLKLANQLVSQTGLRQGSLSKAARGYHLAQGNPAREIKPTTILHVAAKADVEQGLEAAFELALAQWQYHEELWVRGNDAAKEQVLAAIGLVRHTLMLFGGIVPRKASTHLRDLLTQCEATIASAVSAVTAVYSTETAMAKLALTEWLVSKAWQPFLDAKAQSKISDSFKRFADIHLSRHAAELKSVFLPAVRRSLP</sequence>
<dbReference type="Proteomes" id="UP000254716">
    <property type="component" value="Unassembled WGS sequence"/>
</dbReference>
<evidence type="ECO:0000259" key="2">
    <source>
        <dbReference type="PROSITE" id="PS51708"/>
    </source>
</evidence>
<dbReference type="Pfam" id="PF05235">
    <property type="entry name" value="CHAD"/>
    <property type="match status" value="1"/>
</dbReference>
<evidence type="ECO:0000313" key="4">
    <source>
        <dbReference type="Proteomes" id="UP000254716"/>
    </source>
</evidence>
<dbReference type="GO" id="GO:0046872">
    <property type="term" value="F:metal ion binding"/>
    <property type="evidence" value="ECO:0007669"/>
    <property type="project" value="TreeGrafter"/>
</dbReference>
<dbReference type="SUPFAM" id="SSF55154">
    <property type="entry name" value="CYTH-like phosphatases"/>
    <property type="match status" value="1"/>
</dbReference>
<feature type="domain" description="CHAD" evidence="2">
    <location>
        <begin position="218"/>
        <end position="366"/>
    </location>
</feature>
<dbReference type="PROSITE" id="PS51708">
    <property type="entry name" value="CHAD"/>
    <property type="match status" value="1"/>
</dbReference>
<dbReference type="EMBL" id="UGCV01000008">
    <property type="protein sequence ID" value="STJ15836.1"/>
    <property type="molecule type" value="Genomic_DNA"/>
</dbReference>
<dbReference type="InterPro" id="IPR039013">
    <property type="entry name" value="YgiF"/>
</dbReference>
<name>A0A376VVP4_ECOLX</name>
<dbReference type="SMART" id="SM01118">
    <property type="entry name" value="CYTH"/>
    <property type="match status" value="1"/>
</dbReference>
<feature type="domain" description="CYTH" evidence="1">
    <location>
        <begin position="2"/>
        <end position="202"/>
    </location>
</feature>
<dbReference type="PANTHER" id="PTHR39569">
    <property type="entry name" value="INORGANIC TRIPHOSPHATASE"/>
    <property type="match status" value="1"/>
</dbReference>
<reference evidence="3 4" key="1">
    <citation type="submission" date="2018-06" db="EMBL/GenBank/DDBJ databases">
        <authorList>
            <consortium name="Pathogen Informatics"/>
            <person name="Doyle S."/>
        </authorList>
    </citation>
    <scope>NUCLEOTIDE SEQUENCE [LARGE SCALE GENOMIC DNA]</scope>
    <source>
        <strain evidence="3 4">NCTC9081</strain>
    </source>
</reference>
<dbReference type="AlphaFoldDB" id="A0A376VVP4"/>
<dbReference type="CDD" id="cd07756">
    <property type="entry name" value="CYTH-like_Pase_CHAD"/>
    <property type="match status" value="1"/>
</dbReference>
<protein>
    <submittedName>
        <fullName evidence="3">Putative adenylate cyclase</fullName>
    </submittedName>
</protein>